<evidence type="ECO:0000256" key="3">
    <source>
        <dbReference type="ARBA" id="ARBA00022801"/>
    </source>
</evidence>
<dbReference type="InterPro" id="IPR029058">
    <property type="entry name" value="AB_hydrolase_fold"/>
</dbReference>
<accession>A0A1E7KXR5</accession>
<keyword evidence="3" id="KW-0378">Hydrolase</keyword>
<dbReference type="Pfam" id="PF08386">
    <property type="entry name" value="Abhydrolase_4"/>
    <property type="match status" value="1"/>
</dbReference>
<evidence type="ECO:0000256" key="1">
    <source>
        <dbReference type="ARBA" id="ARBA00010088"/>
    </source>
</evidence>
<reference evidence="7 8" key="1">
    <citation type="journal article" date="2016" name="Front. Microbiol.">
        <title>Comparative Genomics Analysis of Streptomyces Species Reveals Their Adaptation to the Marine Environment and Their Diversity at the Genomic Level.</title>
        <authorList>
            <person name="Tian X."/>
            <person name="Zhang Z."/>
            <person name="Yang T."/>
            <person name="Chen M."/>
            <person name="Li J."/>
            <person name="Chen F."/>
            <person name="Yang J."/>
            <person name="Li W."/>
            <person name="Zhang B."/>
            <person name="Zhang Z."/>
            <person name="Wu J."/>
            <person name="Zhang C."/>
            <person name="Long L."/>
            <person name="Xiao J."/>
        </authorList>
    </citation>
    <scope>NUCLEOTIDE SEQUENCE [LARGE SCALE GENOMIC DNA]</scope>
    <source>
        <strain evidence="7 8">SCSIO 10429</strain>
    </source>
</reference>
<name>A0A1E7KXR5_9ACTN</name>
<comment type="similarity">
    <text evidence="1">Belongs to the peptidase S33 family.</text>
</comment>
<feature type="signal peptide" evidence="5">
    <location>
        <begin position="1"/>
        <end position="21"/>
    </location>
</feature>
<dbReference type="PANTHER" id="PTHR43248:SF29">
    <property type="entry name" value="TRIPEPTIDYL AMINOPEPTIDASE"/>
    <property type="match status" value="1"/>
</dbReference>
<evidence type="ECO:0000256" key="5">
    <source>
        <dbReference type="SAM" id="SignalP"/>
    </source>
</evidence>
<dbReference type="Proteomes" id="UP000176005">
    <property type="component" value="Unassembled WGS sequence"/>
</dbReference>
<evidence type="ECO:0000313" key="7">
    <source>
        <dbReference type="EMBL" id="OEV08613.1"/>
    </source>
</evidence>
<dbReference type="GO" id="GO:0016787">
    <property type="term" value="F:hydrolase activity"/>
    <property type="evidence" value="ECO:0007669"/>
    <property type="project" value="UniProtKB-KW"/>
</dbReference>
<proteinExistence type="inferred from homology"/>
<evidence type="ECO:0000259" key="6">
    <source>
        <dbReference type="Pfam" id="PF08386"/>
    </source>
</evidence>
<dbReference type="InterPro" id="IPR051601">
    <property type="entry name" value="Serine_prot/Carboxylest_S33"/>
</dbReference>
<sequence>MRSAAIHAALGALVLTGTAMAPSSHPAAHETPGAHPTRQTREAAGAARAADAAAAAGIDWRECPDDEGLPSYAECGEVAVPLDYAAPDGTALRLTVSRKRATGPARAHQGPLLHNPGGPGADSMSFPLYPTLRGGVWSKLNRAYDLVGYAPRGVGRSAPLRCHGPADERAAVPSVPSAAAQRALRERASAFAGDCARRYGARLARFTTADNARDLDVLRAALHRRKLTFTGTSYGAYLGAVYATLYPGHVRRLVLDSAPDPRPERIWYRDALQQSTAFQRRWGDFASWAARHQRVYGLGTTAAAVQRRFDAARAALDRTDRPGRTDPEHSPGGGAGSRGLLLGYLDAGRSAESWPRLASALADFDEGDPRALTQVAASASGSAAQRENSDAAYLAVQCSEGNWPRTWSRWARDHAALARRAPFQTWENLRTNLPCAYWSRGGAPARPVPVGPAPGRLPPVLLLASTRDGVTPYEGSVRTWRRLPGSSLVTEVGAGVHGVAGGNACADRHLAAYLLTGRTPGPAADCPRRPGPHPHRF</sequence>
<protein>
    <recommendedName>
        <fullName evidence="6">Peptidase S33 tripeptidyl aminopeptidase-like C-terminal domain-containing protein</fullName>
    </recommendedName>
</protein>
<evidence type="ECO:0000256" key="4">
    <source>
        <dbReference type="SAM" id="MobiDB-lite"/>
    </source>
</evidence>
<organism evidence="7 8">
    <name type="scientific">Streptomyces nanshensis</name>
    <dbReference type="NCBI Taxonomy" id="518642"/>
    <lineage>
        <taxon>Bacteria</taxon>
        <taxon>Bacillati</taxon>
        <taxon>Actinomycetota</taxon>
        <taxon>Actinomycetes</taxon>
        <taxon>Kitasatosporales</taxon>
        <taxon>Streptomycetaceae</taxon>
        <taxon>Streptomyces</taxon>
    </lineage>
</organism>
<dbReference type="PATRIC" id="fig|518642.10.peg.6062"/>
<gene>
    <name evidence="7" type="ORF">AN218_25790</name>
</gene>
<keyword evidence="2 5" id="KW-0732">Signal</keyword>
<dbReference type="AlphaFoldDB" id="A0A1E7KXR5"/>
<feature type="region of interest" description="Disordered" evidence="4">
    <location>
        <begin position="21"/>
        <end position="47"/>
    </location>
</feature>
<comment type="caution">
    <text evidence="7">The sequence shown here is derived from an EMBL/GenBank/DDBJ whole genome shotgun (WGS) entry which is preliminary data.</text>
</comment>
<evidence type="ECO:0000313" key="8">
    <source>
        <dbReference type="Proteomes" id="UP000176005"/>
    </source>
</evidence>
<dbReference type="SUPFAM" id="SSF53474">
    <property type="entry name" value="alpha/beta-Hydrolases"/>
    <property type="match status" value="1"/>
</dbReference>
<dbReference type="Gene3D" id="3.40.50.1820">
    <property type="entry name" value="alpha/beta hydrolase"/>
    <property type="match status" value="2"/>
</dbReference>
<feature type="chain" id="PRO_5009196894" description="Peptidase S33 tripeptidyl aminopeptidase-like C-terminal domain-containing protein" evidence="5">
    <location>
        <begin position="22"/>
        <end position="537"/>
    </location>
</feature>
<feature type="domain" description="Peptidase S33 tripeptidyl aminopeptidase-like C-terminal" evidence="6">
    <location>
        <begin position="430"/>
        <end position="526"/>
    </location>
</feature>
<feature type="region of interest" description="Disordered" evidence="4">
    <location>
        <begin position="315"/>
        <end position="338"/>
    </location>
</feature>
<evidence type="ECO:0000256" key="2">
    <source>
        <dbReference type="ARBA" id="ARBA00022729"/>
    </source>
</evidence>
<dbReference type="InterPro" id="IPR013595">
    <property type="entry name" value="Pept_S33_TAP-like_C"/>
</dbReference>
<keyword evidence="8" id="KW-1185">Reference proteome</keyword>
<dbReference type="RefSeq" id="WP_070019389.1">
    <property type="nucleotide sequence ID" value="NZ_LJGW01000413.1"/>
</dbReference>
<feature type="compositionally biased region" description="Basic and acidic residues" evidence="4">
    <location>
        <begin position="315"/>
        <end position="329"/>
    </location>
</feature>
<dbReference type="EMBL" id="LJGW01000413">
    <property type="protein sequence ID" value="OEV08613.1"/>
    <property type="molecule type" value="Genomic_DNA"/>
</dbReference>
<dbReference type="PANTHER" id="PTHR43248">
    <property type="entry name" value="2-SUCCINYL-6-HYDROXY-2,4-CYCLOHEXADIENE-1-CARBOXYLATE SYNTHASE"/>
    <property type="match status" value="1"/>
</dbReference>